<comment type="catalytic activity">
    <reaction evidence="1">
        <text>ATP + protein L-histidine = ADP + protein N-phospho-L-histidine.</text>
        <dbReference type="EC" id="2.7.13.3"/>
    </reaction>
</comment>
<comment type="subcellular location">
    <subcellularLocation>
        <location evidence="2">Cell membrane</location>
        <topology evidence="2">Multi-pass membrane protein</topology>
    </subcellularLocation>
</comment>
<feature type="region of interest" description="Disordered" evidence="15">
    <location>
        <begin position="651"/>
        <end position="786"/>
    </location>
</feature>
<dbReference type="SUPFAM" id="SSF158472">
    <property type="entry name" value="HAMP domain-like"/>
    <property type="match status" value="1"/>
</dbReference>
<dbReference type="InterPro" id="IPR004358">
    <property type="entry name" value="Sig_transdc_His_kin-like_C"/>
</dbReference>
<dbReference type="PROSITE" id="PS50885">
    <property type="entry name" value="HAMP"/>
    <property type="match status" value="1"/>
</dbReference>
<evidence type="ECO:0000256" key="13">
    <source>
        <dbReference type="ARBA" id="ARBA00023136"/>
    </source>
</evidence>
<dbReference type="InterPro" id="IPR036097">
    <property type="entry name" value="HisK_dim/P_sf"/>
</dbReference>
<reference evidence="19 20" key="1">
    <citation type="submission" date="2018-11" db="EMBL/GenBank/DDBJ databases">
        <authorList>
            <person name="Kleinhagauer T."/>
            <person name="Glaeser S.P."/>
            <person name="Spergser J."/>
            <person name="Ruckert C."/>
            <person name="Kaempfer P."/>
            <person name="Busse H.-J."/>
        </authorList>
    </citation>
    <scope>NUCLEOTIDE SEQUENCE [LARGE SCALE GENOMIC DNA]</scope>
    <source>
        <strain evidence="19 20">200CH</strain>
    </source>
</reference>
<dbReference type="Pfam" id="PF00672">
    <property type="entry name" value="HAMP"/>
    <property type="match status" value="1"/>
</dbReference>
<dbReference type="InterPro" id="IPR036890">
    <property type="entry name" value="HATPase_C_sf"/>
</dbReference>
<dbReference type="SUPFAM" id="SSF47384">
    <property type="entry name" value="Homodimeric domain of signal transducing histidine kinase"/>
    <property type="match status" value="1"/>
</dbReference>
<evidence type="ECO:0000313" key="19">
    <source>
        <dbReference type="EMBL" id="AZA12915.1"/>
    </source>
</evidence>
<dbReference type="EMBL" id="CP033896">
    <property type="protein sequence ID" value="AZA12915.1"/>
    <property type="molecule type" value="Genomic_DNA"/>
</dbReference>
<dbReference type="SMART" id="SM00304">
    <property type="entry name" value="HAMP"/>
    <property type="match status" value="1"/>
</dbReference>
<evidence type="ECO:0000256" key="7">
    <source>
        <dbReference type="ARBA" id="ARBA00022692"/>
    </source>
</evidence>
<dbReference type="SMART" id="SM00388">
    <property type="entry name" value="HisKA"/>
    <property type="match status" value="1"/>
</dbReference>
<evidence type="ECO:0000256" key="9">
    <source>
        <dbReference type="ARBA" id="ARBA00022777"/>
    </source>
</evidence>
<dbReference type="SMART" id="SM00387">
    <property type="entry name" value="HATPase_c"/>
    <property type="match status" value="1"/>
</dbReference>
<dbReference type="CDD" id="cd00082">
    <property type="entry name" value="HisKA"/>
    <property type="match status" value="1"/>
</dbReference>
<feature type="transmembrane region" description="Helical" evidence="16">
    <location>
        <begin position="200"/>
        <end position="219"/>
    </location>
</feature>
<keyword evidence="9 19" id="KW-0418">Kinase</keyword>
<organism evidence="19 20">
    <name type="scientific">Corynebacterium choanae</name>
    <dbReference type="NCBI Taxonomy" id="1862358"/>
    <lineage>
        <taxon>Bacteria</taxon>
        <taxon>Bacillati</taxon>
        <taxon>Actinomycetota</taxon>
        <taxon>Actinomycetes</taxon>
        <taxon>Mycobacteriales</taxon>
        <taxon>Corynebacteriaceae</taxon>
        <taxon>Corynebacterium</taxon>
    </lineage>
</organism>
<dbReference type="PRINTS" id="PR00344">
    <property type="entry name" value="BCTRLSENSOR"/>
</dbReference>
<dbReference type="InterPro" id="IPR047669">
    <property type="entry name" value="MtrAB_MtrB"/>
</dbReference>
<keyword evidence="12" id="KW-0902">Two-component regulatory system</keyword>
<feature type="region of interest" description="Disordered" evidence="15">
    <location>
        <begin position="602"/>
        <end position="638"/>
    </location>
</feature>
<dbReference type="InterPro" id="IPR003661">
    <property type="entry name" value="HisK_dim/P_dom"/>
</dbReference>
<keyword evidence="13 16" id="KW-0472">Membrane</keyword>
<evidence type="ECO:0000256" key="2">
    <source>
        <dbReference type="ARBA" id="ARBA00004651"/>
    </source>
</evidence>
<dbReference type="Pfam" id="PF00512">
    <property type="entry name" value="HisKA"/>
    <property type="match status" value="1"/>
</dbReference>
<feature type="domain" description="HAMP" evidence="18">
    <location>
        <begin position="221"/>
        <end position="273"/>
    </location>
</feature>
<dbReference type="FunFam" id="3.30.565.10:FF:000013">
    <property type="entry name" value="Two-component sensor histidine kinase"/>
    <property type="match status" value="1"/>
</dbReference>
<dbReference type="FunFam" id="1.10.287.130:FF:000010">
    <property type="entry name" value="Two-component sensor histidine kinase"/>
    <property type="match status" value="1"/>
</dbReference>
<keyword evidence="6 19" id="KW-0808">Transferase</keyword>
<keyword evidence="10" id="KW-0067">ATP-binding</keyword>
<protein>
    <recommendedName>
        <fullName evidence="14">Sensor histidine kinase MtrB</fullName>
        <ecNumber evidence="3">2.7.13.3</ecNumber>
    </recommendedName>
</protein>
<evidence type="ECO:0000256" key="8">
    <source>
        <dbReference type="ARBA" id="ARBA00022741"/>
    </source>
</evidence>
<feature type="compositionally biased region" description="Acidic residues" evidence="15">
    <location>
        <begin position="729"/>
        <end position="757"/>
    </location>
</feature>
<dbReference type="Gene3D" id="1.10.287.130">
    <property type="match status" value="1"/>
</dbReference>
<dbReference type="InterPro" id="IPR003660">
    <property type="entry name" value="HAMP_dom"/>
</dbReference>
<dbReference type="Gene3D" id="3.30.565.10">
    <property type="entry name" value="Histidine kinase-like ATPase, C-terminal domain"/>
    <property type="match status" value="1"/>
</dbReference>
<dbReference type="KEGG" id="ccho:CCHOA_02490"/>
<evidence type="ECO:0000256" key="12">
    <source>
        <dbReference type="ARBA" id="ARBA00023012"/>
    </source>
</evidence>
<dbReference type="GO" id="GO:0005886">
    <property type="term" value="C:plasma membrane"/>
    <property type="evidence" value="ECO:0007669"/>
    <property type="project" value="UniProtKB-SubCell"/>
</dbReference>
<dbReference type="Proteomes" id="UP000269019">
    <property type="component" value="Chromosome"/>
</dbReference>
<keyword evidence="8" id="KW-0547">Nucleotide-binding</keyword>
<dbReference type="InterPro" id="IPR003594">
    <property type="entry name" value="HATPase_dom"/>
</dbReference>
<feature type="compositionally biased region" description="Polar residues" evidence="15">
    <location>
        <begin position="767"/>
        <end position="777"/>
    </location>
</feature>
<dbReference type="EC" id="2.7.13.3" evidence="3"/>
<evidence type="ECO:0000256" key="1">
    <source>
        <dbReference type="ARBA" id="ARBA00000085"/>
    </source>
</evidence>
<proteinExistence type="predicted"/>
<evidence type="ECO:0000256" key="15">
    <source>
        <dbReference type="SAM" id="MobiDB-lite"/>
    </source>
</evidence>
<dbReference type="CDD" id="cd06225">
    <property type="entry name" value="HAMP"/>
    <property type="match status" value="1"/>
</dbReference>
<evidence type="ECO:0000256" key="10">
    <source>
        <dbReference type="ARBA" id="ARBA00022840"/>
    </source>
</evidence>
<keyword evidence="11 16" id="KW-1133">Transmembrane helix</keyword>
<dbReference type="GO" id="GO:0005524">
    <property type="term" value="F:ATP binding"/>
    <property type="evidence" value="ECO:0007669"/>
    <property type="project" value="UniProtKB-KW"/>
</dbReference>
<dbReference type="SUPFAM" id="SSF55874">
    <property type="entry name" value="ATPase domain of HSP90 chaperone/DNA topoisomerase II/histidine kinase"/>
    <property type="match status" value="1"/>
</dbReference>
<evidence type="ECO:0000256" key="16">
    <source>
        <dbReference type="SAM" id="Phobius"/>
    </source>
</evidence>
<sequence>MNRVARILQVQLQRIRHLSRTSLQWRVVGSVFTTSLVMIVGLGLVLVWFVSQQLIDTKLQIASNEIERARITVEQQVEATDSSNSLQVRLNSARAALTNKTSSSTTGEAAAVYEPVVQVTNTDGSVVASPEGYRIPETLREVVAQQQVAYQFTTVTRNDGSLARSLIIGSPTQSDIPGLEVYLVLPLENEESTLSLIRRLLAVGGLLLVGLLLAITFLLTRQIIQPVRSASRIAQRLTAGHRKERMQVKGEDEMATLARSFNTMAESLSQQIQQLEEYGDLQRQFTSDVSHELRTPLTTVRMAADVIADNREELDPITARASELMIRELDRFEALLGDLLEISRHDAGVADLNEEQVDITTAIVSAFSQVQHLAKELGVPVYFALPSTPTVVRCDIRRIERILRNLLANAIDQSEGHPILVRLAANDQAAGITVSDNGVGLKPGQEALVFNRFWRADASRVRHSGGTGLGLSIAHNDALLHGGTLDAKGEIGVGSTFRLIVPREPAGHVDRDPLPLTLLPSFTDDSVEHYREGLEAGLLTTDPSWRIRNYGDTTGNPALTAGTIAGQDADVTEDLQLDNQPPSAANTIADEAEQLIDAADSNAAAHAERSRTNATAATANSPAEGIASTTTTSDTVPTTPAAAVVSTAPVEVAAPPEPPSQPTSHNRGGEDTTQTPVDHRQLYEQSPAENSAENQHGYPAAFPTPADLATPQSDSGTTAREAMRHIPEDEPVTEEELAAFDDFDDFGDIADADDADIIAERSDQHRSPQQAAEQSTPATPPTGDHQ</sequence>
<keyword evidence="4" id="KW-1003">Cell membrane</keyword>
<feature type="compositionally biased region" description="Polar residues" evidence="15">
    <location>
        <begin position="683"/>
        <end position="694"/>
    </location>
</feature>
<evidence type="ECO:0000256" key="4">
    <source>
        <dbReference type="ARBA" id="ARBA00022475"/>
    </source>
</evidence>
<evidence type="ECO:0000259" key="18">
    <source>
        <dbReference type="PROSITE" id="PS50885"/>
    </source>
</evidence>
<dbReference type="InterPro" id="IPR005467">
    <property type="entry name" value="His_kinase_dom"/>
</dbReference>
<keyword evidence="5" id="KW-0597">Phosphoprotein</keyword>
<feature type="domain" description="Histidine kinase" evidence="17">
    <location>
        <begin position="288"/>
        <end position="505"/>
    </location>
</feature>
<name>A0A3G6J4A8_9CORY</name>
<dbReference type="PROSITE" id="PS50109">
    <property type="entry name" value="HIS_KIN"/>
    <property type="match status" value="1"/>
</dbReference>
<evidence type="ECO:0000259" key="17">
    <source>
        <dbReference type="PROSITE" id="PS50109"/>
    </source>
</evidence>
<dbReference type="Pfam" id="PF02518">
    <property type="entry name" value="HATPase_c"/>
    <property type="match status" value="1"/>
</dbReference>
<dbReference type="CDD" id="cd00075">
    <property type="entry name" value="HATPase"/>
    <property type="match status" value="1"/>
</dbReference>
<evidence type="ECO:0000313" key="20">
    <source>
        <dbReference type="Proteomes" id="UP000269019"/>
    </source>
</evidence>
<dbReference type="PANTHER" id="PTHR45436">
    <property type="entry name" value="SENSOR HISTIDINE KINASE YKOH"/>
    <property type="match status" value="1"/>
</dbReference>
<accession>A0A3G6J4A8</accession>
<feature type="transmembrane region" description="Helical" evidence="16">
    <location>
        <begin position="27"/>
        <end position="50"/>
    </location>
</feature>
<evidence type="ECO:0000256" key="3">
    <source>
        <dbReference type="ARBA" id="ARBA00012438"/>
    </source>
</evidence>
<dbReference type="InterPro" id="IPR050428">
    <property type="entry name" value="TCS_sensor_his_kinase"/>
</dbReference>
<dbReference type="NCBIfam" id="NF040691">
    <property type="entry name" value="MtrAB_MtrB"/>
    <property type="match status" value="1"/>
</dbReference>
<feature type="compositionally biased region" description="Low complexity" evidence="15">
    <location>
        <begin position="612"/>
        <end position="638"/>
    </location>
</feature>
<dbReference type="GO" id="GO:0000155">
    <property type="term" value="F:phosphorelay sensor kinase activity"/>
    <property type="evidence" value="ECO:0007669"/>
    <property type="project" value="InterPro"/>
</dbReference>
<keyword evidence="7 16" id="KW-0812">Transmembrane</keyword>
<gene>
    <name evidence="19" type="primary">mtrB</name>
    <name evidence="19" type="ORF">CCHOA_02490</name>
</gene>
<keyword evidence="20" id="KW-1185">Reference proteome</keyword>
<evidence type="ECO:0000256" key="6">
    <source>
        <dbReference type="ARBA" id="ARBA00022679"/>
    </source>
</evidence>
<dbReference type="PANTHER" id="PTHR45436:SF5">
    <property type="entry name" value="SENSOR HISTIDINE KINASE TRCS"/>
    <property type="match status" value="1"/>
</dbReference>
<evidence type="ECO:0000256" key="5">
    <source>
        <dbReference type="ARBA" id="ARBA00022553"/>
    </source>
</evidence>
<evidence type="ECO:0000256" key="11">
    <source>
        <dbReference type="ARBA" id="ARBA00022989"/>
    </source>
</evidence>
<dbReference type="AlphaFoldDB" id="A0A3G6J4A8"/>
<dbReference type="Gene3D" id="6.10.340.10">
    <property type="match status" value="1"/>
</dbReference>
<evidence type="ECO:0000256" key="14">
    <source>
        <dbReference type="ARBA" id="ARBA00035305"/>
    </source>
</evidence>